<accession>A0A1N7MHW2</accession>
<dbReference type="EMBL" id="FTOV01000003">
    <property type="protein sequence ID" value="SIS85725.1"/>
    <property type="molecule type" value="Genomic_DNA"/>
</dbReference>
<dbReference type="Proteomes" id="UP000185781">
    <property type="component" value="Unassembled WGS sequence"/>
</dbReference>
<dbReference type="AlphaFoldDB" id="A0A1N7MHW2"/>
<evidence type="ECO:0000313" key="1">
    <source>
        <dbReference type="EMBL" id="SIS85725.1"/>
    </source>
</evidence>
<protein>
    <submittedName>
        <fullName evidence="1">Tetratricopeptide repeat-containing protein</fullName>
    </submittedName>
</protein>
<proteinExistence type="predicted"/>
<sequence>MLLLFITITVFPQNINLEGVWILDKITFENGNIIEINDPDFSTYSQYKFSNNKMEVNGVEVPITILPKKISTPALNIDYEFQDKYLLLKNLSSGKIIYLLKPESFVEMYPEFLPKKIILDDRSVYEENLVIRADFNRLGGFDVYLRDFMYSYKDYPKDRNQFIVQFVVTKESKVTDIKVIKGLSNDFDSKLISYIKNSEKFFKNQTNKDFLIKKTNSIHIENEGHSDLSKEDPSIIKIYEKGNSFYLKNDFANAIKIYEQVNSLGANNENSMLRSIYVNLGVSYLATNKIESACESFNKAGGLVNFKSRNYIINFCNKK</sequence>
<dbReference type="InterPro" id="IPR019734">
    <property type="entry name" value="TPR_rpt"/>
</dbReference>
<dbReference type="STRING" id="373672.SAMN05421785_103239"/>
<dbReference type="InterPro" id="IPR011990">
    <property type="entry name" value="TPR-like_helical_dom_sf"/>
</dbReference>
<gene>
    <name evidence="1" type="ORF">SAMN05421785_103239</name>
</gene>
<dbReference type="SUPFAM" id="SSF48452">
    <property type="entry name" value="TPR-like"/>
    <property type="match status" value="1"/>
</dbReference>
<organism evidence="1 2">
    <name type="scientific">Chryseobacterium gambrini</name>
    <dbReference type="NCBI Taxonomy" id="373672"/>
    <lineage>
        <taxon>Bacteria</taxon>
        <taxon>Pseudomonadati</taxon>
        <taxon>Bacteroidota</taxon>
        <taxon>Flavobacteriia</taxon>
        <taxon>Flavobacteriales</taxon>
        <taxon>Weeksellaceae</taxon>
        <taxon>Chryseobacterium group</taxon>
        <taxon>Chryseobacterium</taxon>
    </lineage>
</organism>
<evidence type="ECO:0000313" key="2">
    <source>
        <dbReference type="Proteomes" id="UP000185781"/>
    </source>
</evidence>
<dbReference type="Gene3D" id="1.25.40.10">
    <property type="entry name" value="Tetratricopeptide repeat domain"/>
    <property type="match status" value="1"/>
</dbReference>
<reference evidence="1 2" key="1">
    <citation type="submission" date="2017-01" db="EMBL/GenBank/DDBJ databases">
        <authorList>
            <person name="Mah S.A."/>
            <person name="Swanson W.J."/>
            <person name="Moy G.W."/>
            <person name="Vacquier V.D."/>
        </authorList>
    </citation>
    <scope>NUCLEOTIDE SEQUENCE [LARGE SCALE GENOMIC DNA]</scope>
    <source>
        <strain evidence="1 2">DSM 18014</strain>
    </source>
</reference>
<dbReference type="Pfam" id="PF13181">
    <property type="entry name" value="TPR_8"/>
    <property type="match status" value="1"/>
</dbReference>
<name>A0A1N7MHW2_9FLAO</name>